<dbReference type="InterPro" id="IPR036390">
    <property type="entry name" value="WH_DNA-bd_sf"/>
</dbReference>
<dbReference type="PANTHER" id="PTHR38445">
    <property type="entry name" value="HTH-TYPE TRANSCRIPTIONAL REPRESSOR YTRA"/>
    <property type="match status" value="1"/>
</dbReference>
<dbReference type="Gene3D" id="1.10.10.10">
    <property type="entry name" value="Winged helix-like DNA-binding domain superfamily/Winged helix DNA-binding domain"/>
    <property type="match status" value="1"/>
</dbReference>
<dbReference type="SMART" id="SM00345">
    <property type="entry name" value="HTH_GNTR"/>
    <property type="match status" value="1"/>
</dbReference>
<evidence type="ECO:0000256" key="3">
    <source>
        <dbReference type="ARBA" id="ARBA00023163"/>
    </source>
</evidence>
<feature type="domain" description="HTH gntR-type" evidence="4">
    <location>
        <begin position="13"/>
        <end position="81"/>
    </location>
</feature>
<dbReference type="GO" id="GO:0003700">
    <property type="term" value="F:DNA-binding transcription factor activity"/>
    <property type="evidence" value="ECO:0007669"/>
    <property type="project" value="InterPro"/>
</dbReference>
<dbReference type="PROSITE" id="PS50949">
    <property type="entry name" value="HTH_GNTR"/>
    <property type="match status" value="1"/>
</dbReference>
<dbReference type="PANTHER" id="PTHR38445:SF12">
    <property type="entry name" value="GNTR-FAMILY TRANSCRIPTIONAL REGULATOR"/>
    <property type="match status" value="1"/>
</dbReference>
<dbReference type="EMBL" id="CP124577">
    <property type="protein sequence ID" value="WZE67494.1"/>
    <property type="molecule type" value="Genomic_DNA"/>
</dbReference>
<reference evidence="5" key="1">
    <citation type="submission" date="2023-04" db="EMBL/GenBank/DDBJ databases">
        <title>Macrococci isolated from food, foodproducing animals, and human clinical materials.</title>
        <authorList>
            <person name="Maslanova I."/>
            <person name="Svec P."/>
            <person name="Sedlacek I."/>
            <person name="Novakova D."/>
            <person name="Keller J.E."/>
            <person name="Schwendener S."/>
            <person name="Finstrlova A."/>
            <person name="Botka T."/>
            <person name="Kovarovic V."/>
            <person name="Petras P."/>
            <person name="Perreten V."/>
            <person name="Pantucek R."/>
        </authorList>
    </citation>
    <scope>NUCLEOTIDE SEQUENCE</scope>
    <source>
        <strain evidence="6">NRL/St 13/116</strain>
        <strain evidence="5">NRL/St 21/332</strain>
    </source>
</reference>
<gene>
    <name evidence="6" type="ORF">QA540_04240</name>
    <name evidence="5" type="ORF">QA541_04330</name>
</gene>
<dbReference type="SUPFAM" id="SSF46785">
    <property type="entry name" value="Winged helix' DNA-binding domain"/>
    <property type="match status" value="1"/>
</dbReference>
<evidence type="ECO:0000313" key="6">
    <source>
        <dbReference type="EMBL" id="WZE69613.1"/>
    </source>
</evidence>
<accession>A0AAU6RBZ9</accession>
<proteinExistence type="predicted"/>
<keyword evidence="3" id="KW-0804">Transcription</keyword>
<name>A0AAU6RBZ9_9STAP</name>
<dbReference type="InterPro" id="IPR036388">
    <property type="entry name" value="WH-like_DNA-bd_sf"/>
</dbReference>
<sequence length="123" mass="13724">MIIYIELNEESTTPVYLQLANAIIANIASENAVPYDALPSSRSLARGLQINMHTVNKAYHYLEDKGLILVQPKSGAIIHPDALKAASKAEQEDLLERLKPIIDEAKCKQVDISDLLKKLEERE</sequence>
<dbReference type="InterPro" id="IPR000524">
    <property type="entry name" value="Tscrpt_reg_HTH_GntR"/>
</dbReference>
<evidence type="ECO:0000313" key="5">
    <source>
        <dbReference type="EMBL" id="WZE67494.1"/>
    </source>
</evidence>
<evidence type="ECO:0000259" key="4">
    <source>
        <dbReference type="PROSITE" id="PS50949"/>
    </source>
</evidence>
<dbReference type="AlphaFoldDB" id="A0AAU6RBZ9"/>
<dbReference type="Pfam" id="PF00392">
    <property type="entry name" value="GntR"/>
    <property type="match status" value="1"/>
</dbReference>
<dbReference type="CDD" id="cd07377">
    <property type="entry name" value="WHTH_GntR"/>
    <property type="match status" value="1"/>
</dbReference>
<evidence type="ECO:0000256" key="2">
    <source>
        <dbReference type="ARBA" id="ARBA00023125"/>
    </source>
</evidence>
<accession>A0AAU6RHM8</accession>
<keyword evidence="2" id="KW-0238">DNA-binding</keyword>
<protein>
    <submittedName>
        <fullName evidence="5">GntR family transcriptional regulator</fullName>
    </submittedName>
</protein>
<evidence type="ECO:0000256" key="1">
    <source>
        <dbReference type="ARBA" id="ARBA00023015"/>
    </source>
</evidence>
<organism evidence="5">
    <name type="scientific">Macrococcus psychrotolerans</name>
    <dbReference type="NCBI Taxonomy" id="3039389"/>
    <lineage>
        <taxon>Bacteria</taxon>
        <taxon>Bacillati</taxon>
        <taxon>Bacillota</taxon>
        <taxon>Bacilli</taxon>
        <taxon>Bacillales</taxon>
        <taxon>Staphylococcaceae</taxon>
        <taxon>Macrococcus</taxon>
    </lineage>
</organism>
<dbReference type="RefSeq" id="WP_257886438.1">
    <property type="nucleotide sequence ID" value="NZ_CP124577.1"/>
</dbReference>
<dbReference type="GO" id="GO:0003677">
    <property type="term" value="F:DNA binding"/>
    <property type="evidence" value="ECO:0007669"/>
    <property type="project" value="UniProtKB-KW"/>
</dbReference>
<keyword evidence="1" id="KW-0805">Transcription regulation</keyword>
<dbReference type="EMBL" id="CP124585">
    <property type="protein sequence ID" value="WZE69613.1"/>
    <property type="molecule type" value="Genomic_DNA"/>
</dbReference>